<dbReference type="InterPro" id="IPR040921">
    <property type="entry name" value="Peptidase_S66C"/>
</dbReference>
<dbReference type="PANTHER" id="PTHR30237">
    <property type="entry name" value="MURAMOYLTETRAPEPTIDE CARBOXYPEPTIDASE"/>
    <property type="match status" value="1"/>
</dbReference>
<feature type="domain" description="LD-carboxypeptidase N-terminal" evidence="7">
    <location>
        <begin position="13"/>
        <end position="129"/>
    </location>
</feature>
<gene>
    <name evidence="9" type="ORF">H0266_04455</name>
</gene>
<organism evidence="9 10">
    <name type="scientific">Halobacillus locisalis</name>
    <dbReference type="NCBI Taxonomy" id="220753"/>
    <lineage>
        <taxon>Bacteria</taxon>
        <taxon>Bacillati</taxon>
        <taxon>Bacillota</taxon>
        <taxon>Bacilli</taxon>
        <taxon>Bacillales</taxon>
        <taxon>Bacillaceae</taxon>
        <taxon>Halobacillus</taxon>
    </lineage>
</organism>
<keyword evidence="5" id="KW-0720">Serine protease</keyword>
<dbReference type="PIRSF" id="PIRSF028757">
    <property type="entry name" value="LD-carboxypeptidase"/>
    <property type="match status" value="1"/>
</dbReference>
<dbReference type="InterPro" id="IPR040449">
    <property type="entry name" value="Peptidase_S66_N"/>
</dbReference>
<keyword evidence="4" id="KW-0378">Hydrolase</keyword>
<feature type="active site" description="Nucleophile" evidence="6">
    <location>
        <position position="109"/>
    </location>
</feature>
<sequence length="302" mass="33311">MIKPNALRQGDQVVIIAPAGPPDRNQLMEGIEVLENVGLDVRLGRYVFDAEGFLAASDEKRLADLHNAFCDPLVQGVFCARGGYGTARIAPFIDYHMIHQNPKVFWGYSDITYLLNAFQMFSSLVTFHGPMIASDFNIGKRRKETIQSLTPLFTREPIIYDARHSPLKALRPGTGKGRLVGGNLTLLSDGVGTPFQIDTNGSILLLEDVSEKAYRIDAMLHHLKQGGMFECVQGVVLGDFQADYKERVLIDKVLADFFSHCSFPVVSGYQIGHCQPNYGIPLGTQATLTTSPPRLRIESGVL</sequence>
<dbReference type="GO" id="GO:0006508">
    <property type="term" value="P:proteolysis"/>
    <property type="evidence" value="ECO:0007669"/>
    <property type="project" value="UniProtKB-KW"/>
</dbReference>
<evidence type="ECO:0000259" key="8">
    <source>
        <dbReference type="Pfam" id="PF17676"/>
    </source>
</evidence>
<dbReference type="GO" id="GO:0004180">
    <property type="term" value="F:carboxypeptidase activity"/>
    <property type="evidence" value="ECO:0007669"/>
    <property type="project" value="UniProtKB-KW"/>
</dbReference>
<evidence type="ECO:0000259" key="7">
    <source>
        <dbReference type="Pfam" id="PF02016"/>
    </source>
</evidence>
<evidence type="ECO:0000256" key="3">
    <source>
        <dbReference type="ARBA" id="ARBA00022670"/>
    </source>
</evidence>
<keyword evidence="10" id="KW-1185">Reference proteome</keyword>
<reference evidence="9 10" key="1">
    <citation type="journal article" date="2004" name="Extremophiles">
        <title>Halobacillus locisalis sp. nov., a halophilic bacterium isolated from a marine solar saltern of the Yellow Sea in Korea.</title>
        <authorList>
            <person name="Yoon J.H."/>
            <person name="Kang K.H."/>
            <person name="Oh T.K."/>
            <person name="Park Y.H."/>
        </authorList>
    </citation>
    <scope>NUCLEOTIDE SEQUENCE [LARGE SCALE GENOMIC DNA]</scope>
    <source>
        <strain evidence="9 10">KCTC 3788</strain>
    </source>
</reference>
<dbReference type="Gene3D" id="3.40.50.10740">
    <property type="entry name" value="Class I glutamine amidotransferase-like"/>
    <property type="match status" value="1"/>
</dbReference>
<dbReference type="SUPFAM" id="SSF141986">
    <property type="entry name" value="LD-carboxypeptidase A C-terminal domain-like"/>
    <property type="match status" value="1"/>
</dbReference>
<evidence type="ECO:0000256" key="1">
    <source>
        <dbReference type="ARBA" id="ARBA00010233"/>
    </source>
</evidence>
<evidence type="ECO:0000256" key="2">
    <source>
        <dbReference type="ARBA" id="ARBA00022645"/>
    </source>
</evidence>
<proteinExistence type="inferred from homology"/>
<evidence type="ECO:0000256" key="5">
    <source>
        <dbReference type="ARBA" id="ARBA00022825"/>
    </source>
</evidence>
<protein>
    <submittedName>
        <fullName evidence="9">LD-carboxypeptidase</fullName>
    </submittedName>
</protein>
<dbReference type="CDD" id="cd07025">
    <property type="entry name" value="Peptidase_S66"/>
    <property type="match status" value="1"/>
</dbReference>
<dbReference type="InterPro" id="IPR029062">
    <property type="entry name" value="Class_I_gatase-like"/>
</dbReference>
<keyword evidence="3" id="KW-0645">Protease</keyword>
<feature type="domain" description="LD-carboxypeptidase C-terminal" evidence="8">
    <location>
        <begin position="176"/>
        <end position="288"/>
    </location>
</feature>
<dbReference type="Proteomes" id="UP000571017">
    <property type="component" value="Unassembled WGS sequence"/>
</dbReference>
<dbReference type="InterPro" id="IPR027461">
    <property type="entry name" value="Carboxypeptidase_A_C_sf"/>
</dbReference>
<keyword evidence="2 9" id="KW-0121">Carboxypeptidase</keyword>
<dbReference type="InterPro" id="IPR003507">
    <property type="entry name" value="S66_fam"/>
</dbReference>
<comment type="similarity">
    <text evidence="1">Belongs to the peptidase S66 family.</text>
</comment>
<dbReference type="AlphaFoldDB" id="A0A838CQ80"/>
<dbReference type="InterPro" id="IPR027478">
    <property type="entry name" value="LdcA_N"/>
</dbReference>
<feature type="active site" description="Charge relay system" evidence="6">
    <location>
        <position position="273"/>
    </location>
</feature>
<dbReference type="Pfam" id="PF17676">
    <property type="entry name" value="Peptidase_S66C"/>
    <property type="match status" value="1"/>
</dbReference>
<evidence type="ECO:0000256" key="4">
    <source>
        <dbReference type="ARBA" id="ARBA00022801"/>
    </source>
</evidence>
<dbReference type="GO" id="GO:0008236">
    <property type="term" value="F:serine-type peptidase activity"/>
    <property type="evidence" value="ECO:0007669"/>
    <property type="project" value="UniProtKB-KW"/>
</dbReference>
<dbReference type="Pfam" id="PF02016">
    <property type="entry name" value="Peptidase_S66"/>
    <property type="match status" value="1"/>
</dbReference>
<accession>A0A838CQ80</accession>
<evidence type="ECO:0000313" key="10">
    <source>
        <dbReference type="Proteomes" id="UP000571017"/>
    </source>
</evidence>
<comment type="caution">
    <text evidence="9">The sequence shown here is derived from an EMBL/GenBank/DDBJ whole genome shotgun (WGS) entry which is preliminary data.</text>
</comment>
<dbReference type="RefSeq" id="WP_181471164.1">
    <property type="nucleotide sequence ID" value="NZ_JACEFG010000001.1"/>
</dbReference>
<dbReference type="Gene3D" id="3.50.30.60">
    <property type="entry name" value="LD-carboxypeptidase A C-terminal domain-like"/>
    <property type="match status" value="1"/>
</dbReference>
<name>A0A838CQ80_9BACI</name>
<dbReference type="EMBL" id="JACEFG010000001">
    <property type="protein sequence ID" value="MBA2174150.1"/>
    <property type="molecule type" value="Genomic_DNA"/>
</dbReference>
<feature type="active site" description="Charge relay system" evidence="6">
    <location>
        <position position="207"/>
    </location>
</feature>
<dbReference type="SUPFAM" id="SSF52317">
    <property type="entry name" value="Class I glutamine amidotransferase-like"/>
    <property type="match status" value="1"/>
</dbReference>
<dbReference type="PANTHER" id="PTHR30237:SF2">
    <property type="entry name" value="MUREIN TETRAPEPTIDE CARBOXYPEPTIDASE"/>
    <property type="match status" value="1"/>
</dbReference>
<evidence type="ECO:0000313" key="9">
    <source>
        <dbReference type="EMBL" id="MBA2174150.1"/>
    </source>
</evidence>
<evidence type="ECO:0000256" key="6">
    <source>
        <dbReference type="PIRSR" id="PIRSR028757-1"/>
    </source>
</evidence>